<protein>
    <submittedName>
        <fullName evidence="1">Helitron_like_N domain-containing protein</fullName>
    </submittedName>
</protein>
<dbReference type="OrthoDB" id="10051381at2759"/>
<sequence>MARTHQKLSFLQIYFMGNDHIDKNISCGIYSGIKPELKSQLQNSLHEHNKHIIDFKAAINSVPKDQKEFKVVINDKRKPFVENKGRFNAPQKWPLSSLDKSLKNEISFSVVETVPNETHRTCDALLYPLRLFRGEDGYQINIPKRH</sequence>
<dbReference type="Proteomes" id="UP000886998">
    <property type="component" value="Unassembled WGS sequence"/>
</dbReference>
<dbReference type="EMBL" id="BMAV01023612">
    <property type="protein sequence ID" value="GFY79519.1"/>
    <property type="molecule type" value="Genomic_DNA"/>
</dbReference>
<proteinExistence type="predicted"/>
<dbReference type="AlphaFoldDB" id="A0A8X7CNL1"/>
<evidence type="ECO:0000313" key="1">
    <source>
        <dbReference type="EMBL" id="GFY79519.1"/>
    </source>
</evidence>
<organism evidence="1 2">
    <name type="scientific">Trichonephila inaurata madagascariensis</name>
    <dbReference type="NCBI Taxonomy" id="2747483"/>
    <lineage>
        <taxon>Eukaryota</taxon>
        <taxon>Metazoa</taxon>
        <taxon>Ecdysozoa</taxon>
        <taxon>Arthropoda</taxon>
        <taxon>Chelicerata</taxon>
        <taxon>Arachnida</taxon>
        <taxon>Araneae</taxon>
        <taxon>Araneomorphae</taxon>
        <taxon>Entelegynae</taxon>
        <taxon>Araneoidea</taxon>
        <taxon>Nephilidae</taxon>
        <taxon>Trichonephila</taxon>
        <taxon>Trichonephila inaurata</taxon>
    </lineage>
</organism>
<keyword evidence="2" id="KW-1185">Reference proteome</keyword>
<reference evidence="1" key="1">
    <citation type="submission" date="2020-08" db="EMBL/GenBank/DDBJ databases">
        <title>Multicomponent nature underlies the extraordinary mechanical properties of spider dragline silk.</title>
        <authorList>
            <person name="Kono N."/>
            <person name="Nakamura H."/>
            <person name="Mori M."/>
            <person name="Yoshida Y."/>
            <person name="Ohtoshi R."/>
            <person name="Malay A.D."/>
            <person name="Moran D.A.P."/>
            <person name="Tomita M."/>
            <person name="Numata K."/>
            <person name="Arakawa K."/>
        </authorList>
    </citation>
    <scope>NUCLEOTIDE SEQUENCE</scope>
</reference>
<accession>A0A8X7CNL1</accession>
<gene>
    <name evidence="1" type="ORF">TNIN_178421</name>
</gene>
<evidence type="ECO:0000313" key="2">
    <source>
        <dbReference type="Proteomes" id="UP000886998"/>
    </source>
</evidence>
<comment type="caution">
    <text evidence="1">The sequence shown here is derived from an EMBL/GenBank/DDBJ whole genome shotgun (WGS) entry which is preliminary data.</text>
</comment>
<name>A0A8X7CNL1_9ARAC</name>